<comment type="function">
    <text evidence="1 15 17">Specifically methylates guanosine-37 in various tRNAs.</text>
</comment>
<organism evidence="19 20">
    <name type="scientific">Aquella oligotrophica</name>
    <dbReference type="NCBI Taxonomy" id="2067065"/>
    <lineage>
        <taxon>Bacteria</taxon>
        <taxon>Pseudomonadati</taxon>
        <taxon>Pseudomonadota</taxon>
        <taxon>Betaproteobacteria</taxon>
        <taxon>Neisseriales</taxon>
        <taxon>Neisseriaceae</taxon>
        <taxon>Aquella</taxon>
    </lineage>
</organism>
<accession>A0A2I7N9N0</accession>
<dbReference type="FunFam" id="1.10.1270.20:FF:000001">
    <property type="entry name" value="tRNA (guanine-N(1)-)-methyltransferase"/>
    <property type="match status" value="1"/>
</dbReference>
<evidence type="ECO:0000256" key="8">
    <source>
        <dbReference type="ARBA" id="ARBA00022603"/>
    </source>
</evidence>
<dbReference type="Pfam" id="PF01746">
    <property type="entry name" value="tRNA_m1G_MT"/>
    <property type="match status" value="1"/>
</dbReference>
<feature type="binding site" evidence="15 16">
    <location>
        <begin position="137"/>
        <end position="142"/>
    </location>
    <ligand>
        <name>S-adenosyl-L-methionine</name>
        <dbReference type="ChEBI" id="CHEBI:59789"/>
    </ligand>
</feature>
<keyword evidence="11 15" id="KW-0819">tRNA processing</keyword>
<sequence length="249" mass="28358">MIFSVITIFPEMFDVLRRYGIVGRAQNNNLFQLDAINPRDYTTDNYHRIDDKSFGGGPGMVMMIEPLEKALENAKLSHAKQGINHSKVIYLSPQGQKITQSLVNQLALEQGLIMICGRYEGVDERFIERNVDLELSVGDFVVSGGELPAQLLIDAIARQMPGALNTSESALNDSFMDGLLDYPHYTQPRDYNGNSVPEVLLSGNHSLIKKWRLQQSLWRTYQRRPDLLENREFTKEESRLLQEILEKGK</sequence>
<evidence type="ECO:0000256" key="14">
    <source>
        <dbReference type="ARBA" id="ARBA00047783"/>
    </source>
</evidence>
<dbReference type="NCBIfam" id="NF000648">
    <property type="entry name" value="PRK00026.1"/>
    <property type="match status" value="1"/>
</dbReference>
<dbReference type="FunFam" id="3.40.1280.10:FF:000001">
    <property type="entry name" value="tRNA (guanine-N(1)-)-methyltransferase"/>
    <property type="match status" value="1"/>
</dbReference>
<comment type="similarity">
    <text evidence="3 15 17">Belongs to the RNA methyltransferase TrmD family.</text>
</comment>
<evidence type="ECO:0000256" key="2">
    <source>
        <dbReference type="ARBA" id="ARBA00004496"/>
    </source>
</evidence>
<evidence type="ECO:0000256" key="10">
    <source>
        <dbReference type="ARBA" id="ARBA00022691"/>
    </source>
</evidence>
<protein>
    <recommendedName>
        <fullName evidence="6 15">tRNA (guanine-N(1)-)-methyltransferase</fullName>
        <ecNumber evidence="5 15">2.1.1.228</ecNumber>
    </recommendedName>
    <alternativeName>
        <fullName evidence="12 15">M1G-methyltransferase</fullName>
    </alternativeName>
    <alternativeName>
        <fullName evidence="13 15">tRNA [GM37] methyltransferase</fullName>
    </alternativeName>
</protein>
<evidence type="ECO:0000256" key="11">
    <source>
        <dbReference type="ARBA" id="ARBA00022694"/>
    </source>
</evidence>
<evidence type="ECO:0000256" key="12">
    <source>
        <dbReference type="ARBA" id="ARBA00029736"/>
    </source>
</evidence>
<dbReference type="InterPro" id="IPR029026">
    <property type="entry name" value="tRNA_m1G_MTases_N"/>
</dbReference>
<evidence type="ECO:0000256" key="16">
    <source>
        <dbReference type="PIRSR" id="PIRSR000386-1"/>
    </source>
</evidence>
<dbReference type="GO" id="GO:0005829">
    <property type="term" value="C:cytosol"/>
    <property type="evidence" value="ECO:0007669"/>
    <property type="project" value="TreeGrafter"/>
</dbReference>
<dbReference type="PANTHER" id="PTHR46417:SF1">
    <property type="entry name" value="TRNA (GUANINE-N(1)-)-METHYLTRANSFERASE"/>
    <property type="match status" value="1"/>
</dbReference>
<keyword evidence="8 15" id="KW-0489">Methyltransferase</keyword>
<gene>
    <name evidence="15 19" type="primary">trmD</name>
    <name evidence="19" type="ORF">CUN60_11730</name>
</gene>
<dbReference type="InterPro" id="IPR016009">
    <property type="entry name" value="tRNA_MeTrfase_TRMD/TRM10"/>
</dbReference>
<dbReference type="OrthoDB" id="9807416at2"/>
<evidence type="ECO:0000256" key="1">
    <source>
        <dbReference type="ARBA" id="ARBA00002634"/>
    </source>
</evidence>
<evidence type="ECO:0000256" key="17">
    <source>
        <dbReference type="RuleBase" id="RU003464"/>
    </source>
</evidence>
<dbReference type="NCBIfam" id="TIGR00088">
    <property type="entry name" value="trmD"/>
    <property type="match status" value="1"/>
</dbReference>
<dbReference type="Gene3D" id="3.40.1280.10">
    <property type="match status" value="1"/>
</dbReference>
<evidence type="ECO:0000256" key="15">
    <source>
        <dbReference type="HAMAP-Rule" id="MF_00605"/>
    </source>
</evidence>
<evidence type="ECO:0000256" key="4">
    <source>
        <dbReference type="ARBA" id="ARBA00011738"/>
    </source>
</evidence>
<dbReference type="Gene3D" id="1.10.1270.20">
    <property type="entry name" value="tRNA(m1g37)methyltransferase, domain 2"/>
    <property type="match status" value="1"/>
</dbReference>
<feature type="binding site" evidence="15 16">
    <location>
        <position position="117"/>
    </location>
    <ligand>
        <name>S-adenosyl-L-methionine</name>
        <dbReference type="ChEBI" id="CHEBI:59789"/>
    </ligand>
</feature>
<dbReference type="RefSeq" id="WP_102952222.1">
    <property type="nucleotide sequence ID" value="NZ_CP024847.1"/>
</dbReference>
<keyword evidence="20" id="KW-1185">Reference proteome</keyword>
<evidence type="ECO:0000259" key="18">
    <source>
        <dbReference type="Pfam" id="PF01746"/>
    </source>
</evidence>
<dbReference type="InterPro" id="IPR023148">
    <property type="entry name" value="tRNA_m1G_MeTrfase_C_sf"/>
</dbReference>
<feature type="domain" description="tRNA methyltransferase TRMD/TRM10-type" evidence="18">
    <location>
        <begin position="1"/>
        <end position="229"/>
    </location>
</feature>
<dbReference type="CDD" id="cd18080">
    <property type="entry name" value="TrmD-like"/>
    <property type="match status" value="1"/>
</dbReference>
<evidence type="ECO:0000256" key="9">
    <source>
        <dbReference type="ARBA" id="ARBA00022679"/>
    </source>
</evidence>
<dbReference type="EMBL" id="CP024847">
    <property type="protein sequence ID" value="AUR52935.1"/>
    <property type="molecule type" value="Genomic_DNA"/>
</dbReference>
<evidence type="ECO:0000313" key="20">
    <source>
        <dbReference type="Proteomes" id="UP000236655"/>
    </source>
</evidence>
<dbReference type="HAMAP" id="MF_00605">
    <property type="entry name" value="TrmD"/>
    <property type="match status" value="1"/>
</dbReference>
<dbReference type="InterPro" id="IPR002649">
    <property type="entry name" value="tRNA_m1G_MeTrfase_TrmD"/>
</dbReference>
<evidence type="ECO:0000256" key="6">
    <source>
        <dbReference type="ARBA" id="ARBA00014679"/>
    </source>
</evidence>
<dbReference type="KEGG" id="nba:CUN60_11730"/>
<comment type="subunit">
    <text evidence="4 15 17">Homodimer.</text>
</comment>
<dbReference type="SUPFAM" id="SSF75217">
    <property type="entry name" value="alpha/beta knot"/>
    <property type="match status" value="1"/>
</dbReference>
<dbReference type="InterPro" id="IPR029028">
    <property type="entry name" value="Alpha/beta_knot_MTases"/>
</dbReference>
<dbReference type="GO" id="GO:0002939">
    <property type="term" value="P:tRNA N1-guanine methylation"/>
    <property type="evidence" value="ECO:0007669"/>
    <property type="project" value="TreeGrafter"/>
</dbReference>
<comment type="catalytic activity">
    <reaction evidence="14 15 17">
        <text>guanosine(37) in tRNA + S-adenosyl-L-methionine = N(1)-methylguanosine(37) in tRNA + S-adenosyl-L-homocysteine + H(+)</text>
        <dbReference type="Rhea" id="RHEA:36899"/>
        <dbReference type="Rhea" id="RHEA-COMP:10145"/>
        <dbReference type="Rhea" id="RHEA-COMP:10147"/>
        <dbReference type="ChEBI" id="CHEBI:15378"/>
        <dbReference type="ChEBI" id="CHEBI:57856"/>
        <dbReference type="ChEBI" id="CHEBI:59789"/>
        <dbReference type="ChEBI" id="CHEBI:73542"/>
        <dbReference type="ChEBI" id="CHEBI:74269"/>
        <dbReference type="EC" id="2.1.1.228"/>
    </reaction>
</comment>
<evidence type="ECO:0000256" key="13">
    <source>
        <dbReference type="ARBA" id="ARBA00033392"/>
    </source>
</evidence>
<evidence type="ECO:0000256" key="3">
    <source>
        <dbReference type="ARBA" id="ARBA00007630"/>
    </source>
</evidence>
<comment type="subcellular location">
    <subcellularLocation>
        <location evidence="2 15 17">Cytoplasm</location>
    </subcellularLocation>
</comment>
<keyword evidence="7 15" id="KW-0963">Cytoplasm</keyword>
<evidence type="ECO:0000313" key="19">
    <source>
        <dbReference type="EMBL" id="AUR52935.1"/>
    </source>
</evidence>
<name>A0A2I7N9N0_9NEIS</name>
<evidence type="ECO:0000256" key="5">
    <source>
        <dbReference type="ARBA" id="ARBA00012807"/>
    </source>
</evidence>
<dbReference type="PANTHER" id="PTHR46417">
    <property type="entry name" value="TRNA (GUANINE-N(1)-)-METHYLTRANSFERASE"/>
    <property type="match status" value="1"/>
</dbReference>
<proteinExistence type="inferred from homology"/>
<reference evidence="20" key="1">
    <citation type="submission" date="2017-11" db="EMBL/GenBank/DDBJ databases">
        <authorList>
            <person name="Chan K.G."/>
            <person name="Lee L.S."/>
        </authorList>
    </citation>
    <scope>NUCLEOTIDE SEQUENCE [LARGE SCALE GENOMIC DNA]</scope>
    <source>
        <strain evidence="20">DSM 100970</strain>
    </source>
</reference>
<keyword evidence="10 15" id="KW-0949">S-adenosyl-L-methionine</keyword>
<dbReference type="Proteomes" id="UP000236655">
    <property type="component" value="Chromosome"/>
</dbReference>
<dbReference type="PIRSF" id="PIRSF000386">
    <property type="entry name" value="tRNA_mtase"/>
    <property type="match status" value="1"/>
</dbReference>
<dbReference type="EC" id="2.1.1.228" evidence="5 15"/>
<dbReference type="AlphaFoldDB" id="A0A2I7N9N0"/>
<dbReference type="GO" id="GO:0052906">
    <property type="term" value="F:tRNA (guanine(37)-N1)-methyltransferase activity"/>
    <property type="evidence" value="ECO:0007669"/>
    <property type="project" value="UniProtKB-UniRule"/>
</dbReference>
<evidence type="ECO:0000256" key="7">
    <source>
        <dbReference type="ARBA" id="ARBA00022490"/>
    </source>
</evidence>
<keyword evidence="9 15" id="KW-0808">Transferase</keyword>